<proteinExistence type="predicted"/>
<sequence>MSILIEEKDVTAVNLAVELEQAVIGHVLDEDKSIYVTEDGWFPFWIRIQESAGYVTFKTYTNFKKSTSHLQRLELCNELNAKNYLVTSCVKDDHLLFDYILNYRDGLLRETFIRSCRQFARNLEKGLELVDPENDFVLPPGKIEPEDEETP</sequence>
<gene>
    <name evidence="1" type="ordered locus">Pnap_4681</name>
</gene>
<dbReference type="InterPro" id="IPR019660">
    <property type="entry name" value="Put_sensory_transdc_reg_YbjN"/>
</dbReference>
<reference evidence="2" key="1">
    <citation type="journal article" date="2009" name="Environ. Microbiol.">
        <title>The genome of Polaromonas naphthalenivorans strain CJ2, isolated from coal tar-contaminated sediment, reveals physiological and metabolic versatility and evolution through extensive horizontal gene transfer.</title>
        <authorList>
            <person name="Yagi J.M."/>
            <person name="Sims D."/>
            <person name="Brettin T."/>
            <person name="Bruce D."/>
            <person name="Madsen E.L."/>
        </authorList>
    </citation>
    <scope>NUCLEOTIDE SEQUENCE [LARGE SCALE GENOMIC DNA]</scope>
    <source>
        <strain evidence="2">CJ2</strain>
        <plasmid evidence="2">Plasmid pPNAP04</plasmid>
    </source>
</reference>
<protein>
    <recommendedName>
        <fullName evidence="3">YbjN domain-containing protein</fullName>
    </recommendedName>
</protein>
<dbReference type="Proteomes" id="UP000000644">
    <property type="component" value="Plasmid pPNAP04"/>
</dbReference>
<keyword evidence="1" id="KW-0614">Plasmid</keyword>
<dbReference type="RefSeq" id="WP_011798467.1">
    <property type="nucleotide sequence ID" value="NC_008760.1"/>
</dbReference>
<dbReference type="KEGG" id="pna:Pnap_4681"/>
<evidence type="ECO:0008006" key="3">
    <source>
        <dbReference type="Google" id="ProtNLM"/>
    </source>
</evidence>
<name>A1VWR8_POLNA</name>
<keyword evidence="2" id="KW-1185">Reference proteome</keyword>
<geneLocation type="plasmid" evidence="1 2">
    <name>pPNAP04</name>
</geneLocation>
<organism evidence="1 2">
    <name type="scientific">Polaromonas naphthalenivorans (strain CJ2)</name>
    <dbReference type="NCBI Taxonomy" id="365044"/>
    <lineage>
        <taxon>Bacteria</taxon>
        <taxon>Pseudomonadati</taxon>
        <taxon>Pseudomonadota</taxon>
        <taxon>Betaproteobacteria</taxon>
        <taxon>Burkholderiales</taxon>
        <taxon>Comamonadaceae</taxon>
        <taxon>Polaromonas</taxon>
    </lineage>
</organism>
<evidence type="ECO:0000313" key="2">
    <source>
        <dbReference type="Proteomes" id="UP000000644"/>
    </source>
</evidence>
<dbReference type="EMBL" id="CP000533">
    <property type="protein sequence ID" value="ABM40096.1"/>
    <property type="molecule type" value="Genomic_DNA"/>
</dbReference>
<dbReference type="HOGENOM" id="CLU_1729698_0_0_4"/>
<accession>A1VWR8</accession>
<dbReference type="AlphaFoldDB" id="A1VWR8"/>
<dbReference type="OrthoDB" id="8917212at2"/>
<dbReference type="Pfam" id="PF10722">
    <property type="entry name" value="YbjN"/>
    <property type="match status" value="1"/>
</dbReference>
<evidence type="ECO:0000313" key="1">
    <source>
        <dbReference type="EMBL" id="ABM40096.1"/>
    </source>
</evidence>